<protein>
    <submittedName>
        <fullName evidence="1">Lipoxygenase</fullName>
    </submittedName>
</protein>
<evidence type="ECO:0000313" key="1">
    <source>
        <dbReference type="EMBL" id="PNX79960.1"/>
    </source>
</evidence>
<dbReference type="InterPro" id="IPR036392">
    <property type="entry name" value="PLAT/LH2_dom_sf"/>
</dbReference>
<name>A0A2K3LN41_TRIPR</name>
<accession>A0A2K3LN41</accession>
<gene>
    <name evidence="1" type="ORF">L195_g035952</name>
</gene>
<reference evidence="1 2" key="1">
    <citation type="journal article" date="2014" name="Am. J. Bot.">
        <title>Genome assembly and annotation for red clover (Trifolium pratense; Fabaceae).</title>
        <authorList>
            <person name="Istvanek J."/>
            <person name="Jaros M."/>
            <person name="Krenek A."/>
            <person name="Repkova J."/>
        </authorList>
    </citation>
    <scope>NUCLEOTIDE SEQUENCE [LARGE SCALE GENOMIC DNA]</scope>
    <source>
        <strain evidence="2">cv. Tatra</strain>
        <tissue evidence="1">Young leaves</tissue>
    </source>
</reference>
<dbReference type="Gene3D" id="2.60.60.20">
    <property type="entry name" value="PLAT/LH2 domain"/>
    <property type="match status" value="1"/>
</dbReference>
<dbReference type="AlphaFoldDB" id="A0A2K3LN41"/>
<dbReference type="EMBL" id="ASHM01036980">
    <property type="protein sequence ID" value="PNX79960.1"/>
    <property type="molecule type" value="Genomic_DNA"/>
</dbReference>
<reference evidence="1 2" key="2">
    <citation type="journal article" date="2017" name="Front. Plant Sci.">
        <title>Gene Classification and Mining of Molecular Markers Useful in Red Clover (Trifolium pratense) Breeding.</title>
        <authorList>
            <person name="Istvanek J."/>
            <person name="Dluhosova J."/>
            <person name="Dluhos P."/>
            <person name="Patkova L."/>
            <person name="Nedelnik J."/>
            <person name="Repkova J."/>
        </authorList>
    </citation>
    <scope>NUCLEOTIDE SEQUENCE [LARGE SCALE GENOMIC DNA]</scope>
    <source>
        <strain evidence="2">cv. Tatra</strain>
        <tissue evidence="1">Young leaves</tissue>
    </source>
</reference>
<organism evidence="1 2">
    <name type="scientific">Trifolium pratense</name>
    <name type="common">Red clover</name>
    <dbReference type="NCBI Taxonomy" id="57577"/>
    <lineage>
        <taxon>Eukaryota</taxon>
        <taxon>Viridiplantae</taxon>
        <taxon>Streptophyta</taxon>
        <taxon>Embryophyta</taxon>
        <taxon>Tracheophyta</taxon>
        <taxon>Spermatophyta</taxon>
        <taxon>Magnoliopsida</taxon>
        <taxon>eudicotyledons</taxon>
        <taxon>Gunneridae</taxon>
        <taxon>Pentapetalae</taxon>
        <taxon>rosids</taxon>
        <taxon>fabids</taxon>
        <taxon>Fabales</taxon>
        <taxon>Fabaceae</taxon>
        <taxon>Papilionoideae</taxon>
        <taxon>50 kb inversion clade</taxon>
        <taxon>NPAAA clade</taxon>
        <taxon>Hologalegina</taxon>
        <taxon>IRL clade</taxon>
        <taxon>Trifolieae</taxon>
        <taxon>Trifolium</taxon>
    </lineage>
</organism>
<sequence>MASLVKGIFDKTPKVKGTVVLMQKNVLDINELTAAQSPGGIIGGAIGAIGGIAGSILDTATSFLGRSVALKLISATSADGAEIRIPDTPLIHLMCEISSLLTT</sequence>
<dbReference type="SUPFAM" id="SSF49723">
    <property type="entry name" value="Lipase/lipooxygenase domain (PLAT/LH2 domain)"/>
    <property type="match status" value="1"/>
</dbReference>
<dbReference type="Proteomes" id="UP000236291">
    <property type="component" value="Unassembled WGS sequence"/>
</dbReference>
<evidence type="ECO:0000313" key="2">
    <source>
        <dbReference type="Proteomes" id="UP000236291"/>
    </source>
</evidence>
<comment type="caution">
    <text evidence="1">The sequence shown here is derived from an EMBL/GenBank/DDBJ whole genome shotgun (WGS) entry which is preliminary data.</text>
</comment>
<dbReference type="ExpressionAtlas" id="A0A2K3LN41">
    <property type="expression patterns" value="baseline"/>
</dbReference>
<proteinExistence type="predicted"/>